<dbReference type="eggNOG" id="COG3437">
    <property type="taxonomic scope" value="Bacteria"/>
</dbReference>
<keyword evidence="16" id="KW-1185">Reference proteome</keyword>
<evidence type="ECO:0000256" key="10">
    <source>
        <dbReference type="PROSITE-ProRule" id="PRU00169"/>
    </source>
</evidence>
<dbReference type="InterPro" id="IPR001789">
    <property type="entry name" value="Sig_transdc_resp-reg_receiver"/>
</dbReference>
<dbReference type="PROSITE" id="PS50112">
    <property type="entry name" value="PAS"/>
    <property type="match status" value="1"/>
</dbReference>
<dbReference type="PRINTS" id="PR00344">
    <property type="entry name" value="BCTRLSENSOR"/>
</dbReference>
<dbReference type="Pfam" id="PF01590">
    <property type="entry name" value="GAF"/>
    <property type="match status" value="1"/>
</dbReference>
<feature type="domain" description="Response regulatory" evidence="13">
    <location>
        <begin position="751"/>
        <end position="868"/>
    </location>
</feature>
<dbReference type="InterPro" id="IPR000014">
    <property type="entry name" value="PAS"/>
</dbReference>
<dbReference type="Pfam" id="PF02518">
    <property type="entry name" value="HATPase_c"/>
    <property type="match status" value="1"/>
</dbReference>
<dbReference type="InterPro" id="IPR013767">
    <property type="entry name" value="PAS_fold"/>
</dbReference>
<dbReference type="InterPro" id="IPR004358">
    <property type="entry name" value="Sig_transdc_His_kin-like_C"/>
</dbReference>
<gene>
    <name evidence="15" type="ORF">SAMN05421647_106134</name>
</gene>
<evidence type="ECO:0000256" key="1">
    <source>
        <dbReference type="ARBA" id="ARBA00000085"/>
    </source>
</evidence>
<dbReference type="SUPFAM" id="SSF47384">
    <property type="entry name" value="Homodimeric domain of signal transducing histidine kinase"/>
    <property type="match status" value="1"/>
</dbReference>
<evidence type="ECO:0000256" key="9">
    <source>
        <dbReference type="ARBA" id="ARBA00070616"/>
    </source>
</evidence>
<evidence type="ECO:0000256" key="11">
    <source>
        <dbReference type="SAM" id="Coils"/>
    </source>
</evidence>
<dbReference type="EMBL" id="FTMN01000006">
    <property type="protein sequence ID" value="SIQ59133.1"/>
    <property type="molecule type" value="Genomic_DNA"/>
</dbReference>
<dbReference type="SUPFAM" id="SSF55781">
    <property type="entry name" value="GAF domain-like"/>
    <property type="match status" value="2"/>
</dbReference>
<dbReference type="SMART" id="SM00388">
    <property type="entry name" value="HisKA"/>
    <property type="match status" value="1"/>
</dbReference>
<evidence type="ECO:0000313" key="16">
    <source>
        <dbReference type="Proteomes" id="UP000186895"/>
    </source>
</evidence>
<evidence type="ECO:0000256" key="4">
    <source>
        <dbReference type="ARBA" id="ARBA00022679"/>
    </source>
</evidence>
<dbReference type="Gene3D" id="3.30.450.20">
    <property type="entry name" value="PAS domain"/>
    <property type="match status" value="1"/>
</dbReference>
<dbReference type="InterPro" id="IPR003594">
    <property type="entry name" value="HATPase_dom"/>
</dbReference>
<dbReference type="SMART" id="SM00448">
    <property type="entry name" value="REC"/>
    <property type="match status" value="1"/>
</dbReference>
<dbReference type="SMART" id="SM00387">
    <property type="entry name" value="HATPase_c"/>
    <property type="match status" value="1"/>
</dbReference>
<dbReference type="Gene3D" id="3.30.565.10">
    <property type="entry name" value="Histidine kinase-like ATPase, C-terminal domain"/>
    <property type="match status" value="1"/>
</dbReference>
<evidence type="ECO:0000256" key="6">
    <source>
        <dbReference type="ARBA" id="ARBA00022777"/>
    </source>
</evidence>
<feature type="modified residue" description="4-aspartylphosphate" evidence="10">
    <location>
        <position position="801"/>
    </location>
</feature>
<dbReference type="FunFam" id="3.30.450.20:FF:000060">
    <property type="entry name" value="Sensor protein FixL"/>
    <property type="match status" value="1"/>
</dbReference>
<feature type="domain" description="Histidine kinase" evidence="12">
    <location>
        <begin position="508"/>
        <end position="727"/>
    </location>
</feature>
<keyword evidence="6" id="KW-0418">Kinase</keyword>
<dbReference type="STRING" id="49186.SAMN05421647_106134"/>
<dbReference type="EC" id="2.7.13.3" evidence="2"/>
<evidence type="ECO:0000313" key="15">
    <source>
        <dbReference type="EMBL" id="SIQ59133.1"/>
    </source>
</evidence>
<dbReference type="GO" id="GO:0005524">
    <property type="term" value="F:ATP binding"/>
    <property type="evidence" value="ECO:0007669"/>
    <property type="project" value="UniProtKB-KW"/>
</dbReference>
<organism evidence="15 16">
    <name type="scientific">Marinobacterium stanieri</name>
    <dbReference type="NCBI Taxonomy" id="49186"/>
    <lineage>
        <taxon>Bacteria</taxon>
        <taxon>Pseudomonadati</taxon>
        <taxon>Pseudomonadota</taxon>
        <taxon>Gammaproteobacteria</taxon>
        <taxon>Oceanospirillales</taxon>
        <taxon>Oceanospirillaceae</taxon>
        <taxon>Marinobacterium</taxon>
    </lineage>
</organism>
<accession>A0A1N6U0J8</accession>
<dbReference type="Pfam" id="PF00072">
    <property type="entry name" value="Response_reg"/>
    <property type="match status" value="1"/>
</dbReference>
<dbReference type="SMART" id="SM00065">
    <property type="entry name" value="GAF"/>
    <property type="match status" value="2"/>
</dbReference>
<dbReference type="InterPro" id="IPR036097">
    <property type="entry name" value="HisK_dim/P_sf"/>
</dbReference>
<dbReference type="InterPro" id="IPR036890">
    <property type="entry name" value="HATPase_C_sf"/>
</dbReference>
<evidence type="ECO:0000256" key="2">
    <source>
        <dbReference type="ARBA" id="ARBA00012438"/>
    </source>
</evidence>
<dbReference type="CDD" id="cd00130">
    <property type="entry name" value="PAS"/>
    <property type="match status" value="1"/>
</dbReference>
<feature type="coiled-coil region" evidence="11">
    <location>
        <begin position="471"/>
        <end position="498"/>
    </location>
</feature>
<sequence>MIQTPKSSNTEAHRLAVLAELALWDTEPDPAFDSLVELAAALFDVPIVLISLLDAEQQWCKAAHGLEARLWPKGQLPCTNALERNALQQASDLTQVPGLGSSLVEELGVRFHAAVPLYFRQQPVGALTLLDRRARQLDERQLQQLQQLALQAEQLLELFACRQHPNAQSFAGAGEARYKAIIQGAAAGVVRIDGRGRMLAANRFVQDMLGYQETELIGRNVKMLMPDRWSQHHDGYLQAYQRTGDARVIGTGREVEALHRDGHTIPVHLAVSEVKTDGQGPDSREFIGILSDLSDVHAVRQSQERQRALLEVLHTGLTDYKALVTGNTLWEFLKEALRELTGSEYALIGEVVSDSEQPALKLHAITDLSWSEDSRELMRKLVSGDMRLTNPNSMLGRVFAGGEVVLSNAMEQDPRGGGLPPGHPTLYRYLGVPILDRGQVIGMYAIANAHEDYAPELVQWLEPFTSTCALLINLYRQMNEQQRLNEALKAEHERAERASHAKTEFLSSMSHELRTPLNSILGFAQLLQNSRTPLTDRQHRQTEQIIRSGRHLLSLINEVLDLARIEAGKMQVSIEPVCLGDVIQEALETLSPLANEAGIKLKWLQSETCRHRIRADYTRLQQVLINLISNAIKYNRPQGRVELFCTVLDGTRIKVTVKDTGKGIPAQRMSELFQPFNRLDADNGTIEGSGVGLALTRKLVHLMQGEIGVDSVEGEGSEFWFELPLENRTAVPEQSDEAEAPSANLPLPEQQVLYIEDNPANQRLMIDLFEELEGCDLVCVNSAEEGIELACSEPPDLILMDIDLPGMSGFQAQRLLKGNPLTAQVPVLAVSASASTRDIRKAREAGFVDYLTKPLDLMLFMDRVAQILNQGEGS</sequence>
<dbReference type="CDD" id="cd16922">
    <property type="entry name" value="HATPase_EvgS-ArcB-TorS-like"/>
    <property type="match status" value="1"/>
</dbReference>
<evidence type="ECO:0000259" key="14">
    <source>
        <dbReference type="PROSITE" id="PS50112"/>
    </source>
</evidence>
<dbReference type="GO" id="GO:0000155">
    <property type="term" value="F:phosphorelay sensor kinase activity"/>
    <property type="evidence" value="ECO:0007669"/>
    <property type="project" value="InterPro"/>
</dbReference>
<reference evidence="15 16" key="1">
    <citation type="submission" date="2017-01" db="EMBL/GenBank/DDBJ databases">
        <authorList>
            <person name="Mah S.A."/>
            <person name="Swanson W.J."/>
            <person name="Moy G.W."/>
            <person name="Vacquier V.D."/>
        </authorList>
    </citation>
    <scope>NUCLEOTIDE SEQUENCE [LARGE SCALE GENOMIC DNA]</scope>
    <source>
        <strain evidence="15 16">DSM 7027</strain>
    </source>
</reference>
<dbReference type="Gene3D" id="1.10.287.130">
    <property type="match status" value="1"/>
</dbReference>
<comment type="catalytic activity">
    <reaction evidence="1">
        <text>ATP + protein L-histidine = ADP + protein N-phospho-L-histidine.</text>
        <dbReference type="EC" id="2.7.13.3"/>
    </reaction>
</comment>
<proteinExistence type="predicted"/>
<dbReference type="PROSITE" id="PS50110">
    <property type="entry name" value="RESPONSE_REGULATORY"/>
    <property type="match status" value="1"/>
</dbReference>
<dbReference type="Proteomes" id="UP000186895">
    <property type="component" value="Unassembled WGS sequence"/>
</dbReference>
<evidence type="ECO:0000259" key="12">
    <source>
        <dbReference type="PROSITE" id="PS50109"/>
    </source>
</evidence>
<evidence type="ECO:0000256" key="7">
    <source>
        <dbReference type="ARBA" id="ARBA00022840"/>
    </source>
</evidence>
<dbReference type="Gene3D" id="3.30.450.40">
    <property type="match status" value="2"/>
</dbReference>
<dbReference type="InterPro" id="IPR035965">
    <property type="entry name" value="PAS-like_dom_sf"/>
</dbReference>
<evidence type="ECO:0000256" key="5">
    <source>
        <dbReference type="ARBA" id="ARBA00022741"/>
    </source>
</evidence>
<dbReference type="GO" id="GO:0006355">
    <property type="term" value="P:regulation of DNA-templated transcription"/>
    <property type="evidence" value="ECO:0007669"/>
    <property type="project" value="InterPro"/>
</dbReference>
<feature type="domain" description="PAS" evidence="14">
    <location>
        <begin position="174"/>
        <end position="227"/>
    </location>
</feature>
<evidence type="ECO:0000256" key="8">
    <source>
        <dbReference type="ARBA" id="ARBA00059827"/>
    </source>
</evidence>
<dbReference type="Pfam" id="PF13185">
    <property type="entry name" value="GAF_2"/>
    <property type="match status" value="1"/>
</dbReference>
<dbReference type="eggNOG" id="COG2203">
    <property type="taxonomic scope" value="Bacteria"/>
</dbReference>
<keyword evidence="3 10" id="KW-0597">Phosphoprotein</keyword>
<name>A0A1N6U0J8_9GAMM</name>
<dbReference type="InterPro" id="IPR003018">
    <property type="entry name" value="GAF"/>
</dbReference>
<dbReference type="PROSITE" id="PS50109">
    <property type="entry name" value="HIS_KIN"/>
    <property type="match status" value="1"/>
</dbReference>
<dbReference type="Pfam" id="PF00512">
    <property type="entry name" value="HisKA"/>
    <property type="match status" value="1"/>
</dbReference>
<evidence type="ECO:0000256" key="3">
    <source>
        <dbReference type="ARBA" id="ARBA00022553"/>
    </source>
</evidence>
<keyword evidence="5" id="KW-0547">Nucleotide-binding</keyword>
<dbReference type="AlphaFoldDB" id="A0A1N6U0J8"/>
<dbReference type="InterPro" id="IPR011006">
    <property type="entry name" value="CheY-like_superfamily"/>
</dbReference>
<protein>
    <recommendedName>
        <fullName evidence="9">Sensor protein FixL</fullName>
        <ecNumber evidence="2">2.7.13.3</ecNumber>
    </recommendedName>
</protein>
<dbReference type="SMART" id="SM00091">
    <property type="entry name" value="PAS"/>
    <property type="match status" value="1"/>
</dbReference>
<dbReference type="InterPro" id="IPR003661">
    <property type="entry name" value="HisK_dim/P_dom"/>
</dbReference>
<dbReference type="PANTHER" id="PTHR43047">
    <property type="entry name" value="TWO-COMPONENT HISTIDINE PROTEIN KINASE"/>
    <property type="match status" value="1"/>
</dbReference>
<dbReference type="SUPFAM" id="SSF55785">
    <property type="entry name" value="PYP-like sensor domain (PAS domain)"/>
    <property type="match status" value="1"/>
</dbReference>
<dbReference type="Pfam" id="PF00989">
    <property type="entry name" value="PAS"/>
    <property type="match status" value="1"/>
</dbReference>
<dbReference type="GO" id="GO:0005886">
    <property type="term" value="C:plasma membrane"/>
    <property type="evidence" value="ECO:0007669"/>
    <property type="project" value="UniProtKB-ARBA"/>
</dbReference>
<dbReference type="NCBIfam" id="TIGR00229">
    <property type="entry name" value="sensory_box"/>
    <property type="match status" value="1"/>
</dbReference>
<keyword evidence="11" id="KW-0175">Coiled coil</keyword>
<dbReference type="GO" id="GO:0009927">
    <property type="term" value="F:histidine phosphotransfer kinase activity"/>
    <property type="evidence" value="ECO:0007669"/>
    <property type="project" value="TreeGrafter"/>
</dbReference>
<dbReference type="CDD" id="cd00082">
    <property type="entry name" value="HisKA"/>
    <property type="match status" value="1"/>
</dbReference>
<dbReference type="FunFam" id="3.30.565.10:FF:000006">
    <property type="entry name" value="Sensor histidine kinase WalK"/>
    <property type="match status" value="1"/>
</dbReference>
<keyword evidence="7" id="KW-0067">ATP-binding</keyword>
<dbReference type="RefSeq" id="WP_076463340.1">
    <property type="nucleotide sequence ID" value="NZ_FTMN01000006.1"/>
</dbReference>
<dbReference type="InterPro" id="IPR005467">
    <property type="entry name" value="His_kinase_dom"/>
</dbReference>
<comment type="function">
    <text evidence="8">Putative oxygen sensor; modulates the activity of FixJ, a transcriptional activator of nitrogen fixation fixK gene. FixL probably acts as a kinase that phosphorylates FixJ.</text>
</comment>
<dbReference type="eggNOG" id="COG2205">
    <property type="taxonomic scope" value="Bacteria"/>
</dbReference>
<dbReference type="Gene3D" id="3.40.50.2300">
    <property type="match status" value="1"/>
</dbReference>
<keyword evidence="4" id="KW-0808">Transferase</keyword>
<dbReference type="SUPFAM" id="SSF55874">
    <property type="entry name" value="ATPase domain of HSP90 chaperone/DNA topoisomerase II/histidine kinase"/>
    <property type="match status" value="1"/>
</dbReference>
<dbReference type="PANTHER" id="PTHR43047:SF72">
    <property type="entry name" value="OSMOSENSING HISTIDINE PROTEIN KINASE SLN1"/>
    <property type="match status" value="1"/>
</dbReference>
<evidence type="ECO:0000259" key="13">
    <source>
        <dbReference type="PROSITE" id="PS50110"/>
    </source>
</evidence>
<dbReference type="InterPro" id="IPR029016">
    <property type="entry name" value="GAF-like_dom_sf"/>
</dbReference>
<dbReference type="SUPFAM" id="SSF52172">
    <property type="entry name" value="CheY-like"/>
    <property type="match status" value="1"/>
</dbReference>